<accession>A0A563U7F5</accession>
<evidence type="ECO:0000313" key="2">
    <source>
        <dbReference type="EMBL" id="TWR27287.1"/>
    </source>
</evidence>
<comment type="caution">
    <text evidence="2">The sequence shown here is derived from an EMBL/GenBank/DDBJ whole genome shotgun (WGS) entry which is preliminary data.</text>
</comment>
<gene>
    <name evidence="2" type="ORF">FPZ42_09715</name>
</gene>
<proteinExistence type="predicted"/>
<keyword evidence="1" id="KW-0732">Signal</keyword>
<name>A0A563U7F5_9SPHI</name>
<evidence type="ECO:0008006" key="4">
    <source>
        <dbReference type="Google" id="ProtNLM"/>
    </source>
</evidence>
<dbReference type="EMBL" id="VOEI01000002">
    <property type="protein sequence ID" value="TWR27287.1"/>
    <property type="molecule type" value="Genomic_DNA"/>
</dbReference>
<dbReference type="Proteomes" id="UP000318010">
    <property type="component" value="Unassembled WGS sequence"/>
</dbReference>
<evidence type="ECO:0000313" key="3">
    <source>
        <dbReference type="Proteomes" id="UP000318010"/>
    </source>
</evidence>
<reference evidence="2 3" key="1">
    <citation type="submission" date="2019-07" db="EMBL/GenBank/DDBJ databases">
        <authorList>
            <person name="Kim J."/>
        </authorList>
    </citation>
    <scope>NUCLEOTIDE SEQUENCE [LARGE SCALE GENOMIC DNA]</scope>
    <source>
        <strain evidence="2 3">MJ1a</strain>
    </source>
</reference>
<dbReference type="RefSeq" id="WP_146270757.1">
    <property type="nucleotide sequence ID" value="NZ_VOEI01000002.1"/>
</dbReference>
<protein>
    <recommendedName>
        <fullName evidence="4">Nuclear transport factor 2 family protein</fullName>
    </recommendedName>
</protein>
<dbReference type="OrthoDB" id="670350at2"/>
<feature type="chain" id="PRO_5022020582" description="Nuclear transport factor 2 family protein" evidence="1">
    <location>
        <begin position="20"/>
        <end position="167"/>
    </location>
</feature>
<keyword evidence="3" id="KW-1185">Reference proteome</keyword>
<feature type="signal peptide" evidence="1">
    <location>
        <begin position="1"/>
        <end position="19"/>
    </location>
</feature>
<organism evidence="2 3">
    <name type="scientific">Mucilaginibacter achroorhodeus</name>
    <dbReference type="NCBI Taxonomy" id="2599294"/>
    <lineage>
        <taxon>Bacteria</taxon>
        <taxon>Pseudomonadati</taxon>
        <taxon>Bacteroidota</taxon>
        <taxon>Sphingobacteriia</taxon>
        <taxon>Sphingobacteriales</taxon>
        <taxon>Sphingobacteriaceae</taxon>
        <taxon>Mucilaginibacter</taxon>
    </lineage>
</organism>
<sequence>MRFYLKLLVLLVLPAATMAQNPAVVKKHAQTVANALIKGDYQTVVAHTYPKAIDIAGGKTKMLQMLSTGLSQMKQQGFSFEKINIGEPGKFYKAGKEIHCLVPETIVMKTKQGRFQGTSNLLAVSGDQGKSWTFLDLNQGSIKAVDQIFPNFNHSLTIPQPQQPIKL</sequence>
<dbReference type="AlphaFoldDB" id="A0A563U7F5"/>
<evidence type="ECO:0000256" key="1">
    <source>
        <dbReference type="SAM" id="SignalP"/>
    </source>
</evidence>